<dbReference type="RefSeq" id="XP_053580210.1">
    <property type="nucleotide sequence ID" value="XM_053736644.1"/>
</dbReference>
<dbReference type="KEGG" id="crq:GCK72_026080"/>
<sequence>MFLADQSGMSRYSFKVARLYYVPEDEESGEGFNGNPGLRVSKKLKFGEKGKRVQVRTGGLRGGSENWSEKPVKNLEILTQYQYDGPGSRVRAPTFRVTVIVRAPVSRVSVIVQELEEYSNLEEDEMSEMKRIWESKKENNASWKKRIQKDQISCAYSIYQHLSVKPSQRVAPYRATFDPKVPSNLIPPC</sequence>
<gene>
    <name evidence="1" type="ORF">GCK72_026080</name>
</gene>
<dbReference type="GeneID" id="78778016"/>
<protein>
    <submittedName>
        <fullName evidence="1">Uncharacterized protein</fullName>
    </submittedName>
</protein>
<reference evidence="1 2" key="1">
    <citation type="submission" date="2019-12" db="EMBL/GenBank/DDBJ databases">
        <title>Chromosome-level assembly of the Caenorhabditis remanei genome.</title>
        <authorList>
            <person name="Teterina A.A."/>
            <person name="Willis J.H."/>
            <person name="Phillips P.C."/>
        </authorList>
    </citation>
    <scope>NUCLEOTIDE SEQUENCE [LARGE SCALE GENOMIC DNA]</scope>
    <source>
        <strain evidence="1 2">PX506</strain>
        <tissue evidence="1">Whole organism</tissue>
    </source>
</reference>
<proteinExistence type="predicted"/>
<accession>A0A6A5G4J2</accession>
<evidence type="ECO:0000313" key="1">
    <source>
        <dbReference type="EMBL" id="KAF1749612.1"/>
    </source>
</evidence>
<comment type="caution">
    <text evidence="1">The sequence shown here is derived from an EMBL/GenBank/DDBJ whole genome shotgun (WGS) entry which is preliminary data.</text>
</comment>
<dbReference type="AlphaFoldDB" id="A0A6A5G4J2"/>
<evidence type="ECO:0000313" key="2">
    <source>
        <dbReference type="Proteomes" id="UP000483820"/>
    </source>
</evidence>
<name>A0A6A5G4J2_CAERE</name>
<organism evidence="1 2">
    <name type="scientific">Caenorhabditis remanei</name>
    <name type="common">Caenorhabditis vulgaris</name>
    <dbReference type="NCBI Taxonomy" id="31234"/>
    <lineage>
        <taxon>Eukaryota</taxon>
        <taxon>Metazoa</taxon>
        <taxon>Ecdysozoa</taxon>
        <taxon>Nematoda</taxon>
        <taxon>Chromadorea</taxon>
        <taxon>Rhabditida</taxon>
        <taxon>Rhabditina</taxon>
        <taxon>Rhabditomorpha</taxon>
        <taxon>Rhabditoidea</taxon>
        <taxon>Rhabditidae</taxon>
        <taxon>Peloderinae</taxon>
        <taxon>Caenorhabditis</taxon>
    </lineage>
</organism>
<dbReference type="Proteomes" id="UP000483820">
    <property type="component" value="Chromosome X"/>
</dbReference>
<dbReference type="CTD" id="78778016"/>
<dbReference type="EMBL" id="WUAV01000006">
    <property type="protein sequence ID" value="KAF1749612.1"/>
    <property type="molecule type" value="Genomic_DNA"/>
</dbReference>